<evidence type="ECO:0000256" key="2">
    <source>
        <dbReference type="PROSITE-ProRule" id="PRU10007"/>
    </source>
</evidence>
<dbReference type="Gene3D" id="3.40.309.10">
    <property type="entry name" value="Aldehyde Dehydrogenase, Chain A, domain 2"/>
    <property type="match status" value="1"/>
</dbReference>
<evidence type="ECO:0000313" key="5">
    <source>
        <dbReference type="EMBL" id="KGQ21823.1"/>
    </source>
</evidence>
<dbReference type="OrthoDB" id="23766at2"/>
<comment type="similarity">
    <text evidence="3">Belongs to the aldehyde dehydrogenase family.</text>
</comment>
<dbReference type="STRING" id="276.THFILI_06980"/>
<reference evidence="5 6" key="1">
    <citation type="journal article" date="2015" name="Genome Announc.">
        <title>Draft Genome Sequence of the Thermophile Thermus filiformis ATCC 43280, Producer of Carotenoid-(Di)glucoside-Branched Fatty Acid (Di)esters and Source of Hyperthermostable Enzymes of Biotechnological Interest.</title>
        <authorList>
            <person name="Mandelli F."/>
            <person name="Oliveira Ramires B."/>
            <person name="Couger M.B."/>
            <person name="Paixao D.A."/>
            <person name="Camilo C.M."/>
            <person name="Polikarpov I."/>
            <person name="Prade R."/>
            <person name="Riano-Pachon D.M."/>
            <person name="Squina F.M."/>
        </authorList>
    </citation>
    <scope>NUCLEOTIDE SEQUENCE [LARGE SCALE GENOMIC DNA]</scope>
    <source>
        <strain evidence="5 6">ATCC 43280</strain>
    </source>
</reference>
<dbReference type="Gene3D" id="3.40.605.10">
    <property type="entry name" value="Aldehyde Dehydrogenase, Chain A, domain 1"/>
    <property type="match status" value="1"/>
</dbReference>
<dbReference type="PATRIC" id="fig|276.5.peg.1367"/>
<dbReference type="Pfam" id="PF00171">
    <property type="entry name" value="Aldedh"/>
    <property type="match status" value="1"/>
</dbReference>
<evidence type="ECO:0000313" key="6">
    <source>
        <dbReference type="Proteomes" id="UP000030364"/>
    </source>
</evidence>
<evidence type="ECO:0000256" key="3">
    <source>
        <dbReference type="RuleBase" id="RU003345"/>
    </source>
</evidence>
<sequence>MKTLSSKYGNALEIGHLIGGEEVFEGEWSERKNPADQEDLLARFPVGTKETLRKALLVAREAFAEWSRTPAPVRGQVLFNLAKILEREKPTLTRLMVREVGKTFKEAAGDVQEAIDTALFFASEGRRLYGQTVPSEMRDKELFTFRRPLGVVGMITAGNFPIAVPSWKLIPAVLAGNAVVWKPSDDSPVLSYVFAKLFEEAGLPPGVINVVFGGGKGSTGQWLVELMDEGLMNKFAFTGSTKVGRWIGEVAGRNLIRPTLELGGKNPLVVMRDADLELAVEGAWWSAFATGGQRCTSAGNILVDRPIYEEFKRRFLEKVEATAVGNPLLHEVTYGPFINERLFTRWLEHYAWGEQDGARLLFGRGRITRDNPYPRFLGDPEAGLYGWPTVWEAAPGMRQFEEEIFGPTINLVPVDGIEEAIRVANATPYGLSSAIYTNHRHWAYLFKVGIRAGMTSINNTTVGAEAHLPFGGVKASGNGARESGIWVLEEYTYWHAVNEEYSGRLQLAQMDTAYTAPKEPTPWAEVLGFTGRSPSQGGA</sequence>
<gene>
    <name evidence="5" type="ORF">THFILI_06980</name>
</gene>
<protein>
    <submittedName>
        <fullName evidence="5">Aldehyde dehydrogenase</fullName>
    </submittedName>
</protein>
<comment type="caution">
    <text evidence="5">The sequence shown here is derived from an EMBL/GenBank/DDBJ whole genome shotgun (WGS) entry which is preliminary data.</text>
</comment>
<evidence type="ECO:0000256" key="1">
    <source>
        <dbReference type="ARBA" id="ARBA00023002"/>
    </source>
</evidence>
<dbReference type="AlphaFoldDB" id="A0A0A2WPS2"/>
<name>A0A0A2WPS2_THEFI</name>
<accession>A0A0A2WPS2</accession>
<dbReference type="SUPFAM" id="SSF53720">
    <property type="entry name" value="ALDH-like"/>
    <property type="match status" value="1"/>
</dbReference>
<dbReference type="InterPro" id="IPR016161">
    <property type="entry name" value="Ald_DH/histidinol_DH"/>
</dbReference>
<dbReference type="GO" id="GO:0016620">
    <property type="term" value="F:oxidoreductase activity, acting on the aldehyde or oxo group of donors, NAD or NADP as acceptor"/>
    <property type="evidence" value="ECO:0007669"/>
    <property type="project" value="InterPro"/>
</dbReference>
<dbReference type="PROSITE" id="PS00687">
    <property type="entry name" value="ALDEHYDE_DEHYDR_GLU"/>
    <property type="match status" value="1"/>
</dbReference>
<feature type="domain" description="Aldehyde dehydrogenase" evidence="4">
    <location>
        <begin position="30"/>
        <end position="496"/>
    </location>
</feature>
<proteinExistence type="inferred from homology"/>
<dbReference type="InterPro" id="IPR016162">
    <property type="entry name" value="Ald_DH_N"/>
</dbReference>
<dbReference type="InterPro" id="IPR029510">
    <property type="entry name" value="Ald_DH_CS_GLU"/>
</dbReference>
<dbReference type="PANTHER" id="PTHR11699">
    <property type="entry name" value="ALDEHYDE DEHYDROGENASE-RELATED"/>
    <property type="match status" value="1"/>
</dbReference>
<feature type="active site" evidence="2">
    <location>
        <position position="261"/>
    </location>
</feature>
<dbReference type="InterPro" id="IPR016163">
    <property type="entry name" value="Ald_DH_C"/>
</dbReference>
<keyword evidence="1 3" id="KW-0560">Oxidoreductase</keyword>
<dbReference type="InterPro" id="IPR015590">
    <property type="entry name" value="Aldehyde_DH_dom"/>
</dbReference>
<dbReference type="EMBL" id="JPSL02000039">
    <property type="protein sequence ID" value="KGQ21823.1"/>
    <property type="molecule type" value="Genomic_DNA"/>
</dbReference>
<organism evidence="5 6">
    <name type="scientific">Thermus filiformis</name>
    <dbReference type="NCBI Taxonomy" id="276"/>
    <lineage>
        <taxon>Bacteria</taxon>
        <taxon>Thermotogati</taxon>
        <taxon>Deinococcota</taxon>
        <taxon>Deinococci</taxon>
        <taxon>Thermales</taxon>
        <taxon>Thermaceae</taxon>
        <taxon>Thermus</taxon>
    </lineage>
</organism>
<keyword evidence="6" id="KW-1185">Reference proteome</keyword>
<evidence type="ECO:0000259" key="4">
    <source>
        <dbReference type="Pfam" id="PF00171"/>
    </source>
</evidence>
<dbReference type="RefSeq" id="WP_038064525.1">
    <property type="nucleotide sequence ID" value="NZ_JPSL02000039.1"/>
</dbReference>
<dbReference type="Proteomes" id="UP000030364">
    <property type="component" value="Unassembled WGS sequence"/>
</dbReference>